<organism evidence="1">
    <name type="scientific">Anguilla anguilla</name>
    <name type="common">European freshwater eel</name>
    <name type="synonym">Muraena anguilla</name>
    <dbReference type="NCBI Taxonomy" id="7936"/>
    <lineage>
        <taxon>Eukaryota</taxon>
        <taxon>Metazoa</taxon>
        <taxon>Chordata</taxon>
        <taxon>Craniata</taxon>
        <taxon>Vertebrata</taxon>
        <taxon>Euteleostomi</taxon>
        <taxon>Actinopterygii</taxon>
        <taxon>Neopterygii</taxon>
        <taxon>Teleostei</taxon>
        <taxon>Anguilliformes</taxon>
        <taxon>Anguillidae</taxon>
        <taxon>Anguilla</taxon>
    </lineage>
</organism>
<protein>
    <submittedName>
        <fullName evidence="1">Uncharacterized protein</fullName>
    </submittedName>
</protein>
<name>A0A0E9TI22_ANGAN</name>
<dbReference type="EMBL" id="GBXM01055465">
    <property type="protein sequence ID" value="JAH53112.1"/>
    <property type="molecule type" value="Transcribed_RNA"/>
</dbReference>
<accession>A0A0E9TI22</accession>
<sequence length="41" mass="4471">MVSGTALHQTCKDPCHLLNTPKYPPPTQASLTLEPDMLCCD</sequence>
<dbReference type="AlphaFoldDB" id="A0A0E9TI22"/>
<reference evidence="1" key="1">
    <citation type="submission" date="2014-11" db="EMBL/GenBank/DDBJ databases">
        <authorList>
            <person name="Amaro Gonzalez C."/>
        </authorList>
    </citation>
    <scope>NUCLEOTIDE SEQUENCE</scope>
</reference>
<evidence type="ECO:0000313" key="1">
    <source>
        <dbReference type="EMBL" id="JAH53112.1"/>
    </source>
</evidence>
<reference evidence="1" key="2">
    <citation type="journal article" date="2015" name="Fish Shellfish Immunol.">
        <title>Early steps in the European eel (Anguilla anguilla)-Vibrio vulnificus interaction in the gills: Role of the RtxA13 toxin.</title>
        <authorList>
            <person name="Callol A."/>
            <person name="Pajuelo D."/>
            <person name="Ebbesson L."/>
            <person name="Teles M."/>
            <person name="MacKenzie S."/>
            <person name="Amaro C."/>
        </authorList>
    </citation>
    <scope>NUCLEOTIDE SEQUENCE</scope>
</reference>
<proteinExistence type="predicted"/>